<dbReference type="AlphaFoldDB" id="A0A4U5PI02"/>
<dbReference type="GO" id="GO:0016757">
    <property type="term" value="F:glycosyltransferase activity"/>
    <property type="evidence" value="ECO:0007669"/>
    <property type="project" value="UniProtKB-KW"/>
</dbReference>
<dbReference type="Proteomes" id="UP000298663">
    <property type="component" value="Unassembled WGS sequence"/>
</dbReference>
<keyword evidence="6" id="KW-1133">Transmembrane helix</keyword>
<accession>A0A4U5PI02</accession>
<keyword evidence="11" id="KW-1185">Reference proteome</keyword>
<evidence type="ECO:0000256" key="6">
    <source>
        <dbReference type="ARBA" id="ARBA00022989"/>
    </source>
</evidence>
<evidence type="ECO:0000256" key="7">
    <source>
        <dbReference type="ARBA" id="ARBA00023136"/>
    </source>
</evidence>
<evidence type="ECO:0000256" key="8">
    <source>
        <dbReference type="SAM" id="MobiDB-lite"/>
    </source>
</evidence>
<evidence type="ECO:0000259" key="9">
    <source>
        <dbReference type="Pfam" id="PF02434"/>
    </source>
</evidence>
<reference evidence="10 11" key="2">
    <citation type="journal article" date="2019" name="G3 (Bethesda)">
        <title>Hybrid Assembly of the Genome of the Entomopathogenic Nematode Steinernema carpocapsae Identifies the X-Chromosome.</title>
        <authorList>
            <person name="Serra L."/>
            <person name="Macchietto M."/>
            <person name="Macias-Munoz A."/>
            <person name="McGill C.J."/>
            <person name="Rodriguez I.M."/>
            <person name="Rodriguez B."/>
            <person name="Murad R."/>
            <person name="Mortazavi A."/>
        </authorList>
    </citation>
    <scope>NUCLEOTIDE SEQUENCE [LARGE SCALE GENOMIC DNA]</scope>
    <source>
        <strain evidence="10 11">ALL</strain>
    </source>
</reference>
<dbReference type="EMBL" id="AZBU02000002">
    <property type="protein sequence ID" value="TKR96287.1"/>
    <property type="molecule type" value="Genomic_DNA"/>
</dbReference>
<dbReference type="Gene3D" id="3.90.550.50">
    <property type="match status" value="1"/>
</dbReference>
<feature type="domain" description="Fringe-like glycosyltransferase" evidence="9">
    <location>
        <begin position="67"/>
        <end position="106"/>
    </location>
</feature>
<comment type="subcellular location">
    <subcellularLocation>
        <location evidence="1">Membrane</location>
        <topology evidence="1">Single-pass type II membrane protein</topology>
    </subcellularLocation>
</comment>
<name>A0A4U5PI02_STECR</name>
<reference evidence="10 11" key="1">
    <citation type="journal article" date="2015" name="Genome Biol.">
        <title>Comparative genomics of Steinernema reveals deeply conserved gene regulatory networks.</title>
        <authorList>
            <person name="Dillman A.R."/>
            <person name="Macchietto M."/>
            <person name="Porter C.F."/>
            <person name="Rogers A."/>
            <person name="Williams B."/>
            <person name="Antoshechkin I."/>
            <person name="Lee M.M."/>
            <person name="Goodwin Z."/>
            <person name="Lu X."/>
            <person name="Lewis E.E."/>
            <person name="Goodrich-Blair H."/>
            <person name="Stock S.P."/>
            <person name="Adams B.J."/>
            <person name="Sternberg P.W."/>
            <person name="Mortazavi A."/>
        </authorList>
    </citation>
    <scope>NUCLEOTIDE SEQUENCE [LARGE SCALE GENOMIC DNA]</scope>
    <source>
        <strain evidence="10 11">ALL</strain>
    </source>
</reference>
<evidence type="ECO:0000256" key="3">
    <source>
        <dbReference type="ARBA" id="ARBA00022679"/>
    </source>
</evidence>
<sequence>MLKAFERFFLWLVLSLAILLTIYHSILSLFTPVYVSHSTIYVNSSSLRIILNDVEIYPASLNQSSNGSLFCFVMTSPDYHKTRVEMVERTWFPRCDRREFYTKTKYKVVSGPLPESRVGTQAASDWELGGRPPPAQVLRFGHTRKAPGAARRTRRQEGREIKKERRKEGKKDR</sequence>
<evidence type="ECO:0000256" key="2">
    <source>
        <dbReference type="ARBA" id="ARBA00022676"/>
    </source>
</evidence>
<keyword evidence="2" id="KW-0328">Glycosyltransferase</keyword>
<dbReference type="OrthoDB" id="10630655at2759"/>
<evidence type="ECO:0000256" key="4">
    <source>
        <dbReference type="ARBA" id="ARBA00022692"/>
    </source>
</evidence>
<dbReference type="GO" id="GO:0016020">
    <property type="term" value="C:membrane"/>
    <property type="evidence" value="ECO:0007669"/>
    <property type="project" value="UniProtKB-SubCell"/>
</dbReference>
<keyword evidence="7" id="KW-0472">Membrane</keyword>
<evidence type="ECO:0000256" key="5">
    <source>
        <dbReference type="ARBA" id="ARBA00022968"/>
    </source>
</evidence>
<feature type="compositionally biased region" description="Basic and acidic residues" evidence="8">
    <location>
        <begin position="155"/>
        <end position="173"/>
    </location>
</feature>
<keyword evidence="3" id="KW-0808">Transferase</keyword>
<feature type="region of interest" description="Disordered" evidence="8">
    <location>
        <begin position="114"/>
        <end position="173"/>
    </location>
</feature>
<gene>
    <name evidence="10" type="ORF">L596_010332</name>
</gene>
<dbReference type="STRING" id="34508.A0A4U5PI02"/>
<keyword evidence="5" id="KW-0735">Signal-anchor</keyword>
<proteinExistence type="predicted"/>
<comment type="caution">
    <text evidence="10">The sequence shown here is derived from an EMBL/GenBank/DDBJ whole genome shotgun (WGS) entry which is preliminary data.</text>
</comment>
<evidence type="ECO:0000313" key="10">
    <source>
        <dbReference type="EMBL" id="TKR96287.1"/>
    </source>
</evidence>
<evidence type="ECO:0000313" key="11">
    <source>
        <dbReference type="Proteomes" id="UP000298663"/>
    </source>
</evidence>
<organism evidence="10 11">
    <name type="scientific">Steinernema carpocapsae</name>
    <name type="common">Entomopathogenic nematode</name>
    <dbReference type="NCBI Taxonomy" id="34508"/>
    <lineage>
        <taxon>Eukaryota</taxon>
        <taxon>Metazoa</taxon>
        <taxon>Ecdysozoa</taxon>
        <taxon>Nematoda</taxon>
        <taxon>Chromadorea</taxon>
        <taxon>Rhabditida</taxon>
        <taxon>Tylenchina</taxon>
        <taxon>Panagrolaimomorpha</taxon>
        <taxon>Strongyloidoidea</taxon>
        <taxon>Steinernematidae</taxon>
        <taxon>Steinernema</taxon>
    </lineage>
</organism>
<keyword evidence="4" id="KW-0812">Transmembrane</keyword>
<evidence type="ECO:0000256" key="1">
    <source>
        <dbReference type="ARBA" id="ARBA00004606"/>
    </source>
</evidence>
<protein>
    <recommendedName>
        <fullName evidence="9">Fringe-like glycosyltransferase domain-containing protein</fullName>
    </recommendedName>
</protein>
<dbReference type="InterPro" id="IPR003378">
    <property type="entry name" value="Fringe-like_glycosylTrfase"/>
</dbReference>
<dbReference type="Pfam" id="PF02434">
    <property type="entry name" value="Fringe"/>
    <property type="match status" value="1"/>
</dbReference>